<keyword evidence="1" id="KW-0677">Repeat</keyword>
<organism evidence="3 4">
    <name type="scientific">Phytophthora fragariaefolia</name>
    <dbReference type="NCBI Taxonomy" id="1490495"/>
    <lineage>
        <taxon>Eukaryota</taxon>
        <taxon>Sar</taxon>
        <taxon>Stramenopiles</taxon>
        <taxon>Oomycota</taxon>
        <taxon>Peronosporomycetes</taxon>
        <taxon>Peronosporales</taxon>
        <taxon>Peronosporaceae</taxon>
        <taxon>Phytophthora</taxon>
    </lineage>
</organism>
<dbReference type="InterPro" id="IPR015943">
    <property type="entry name" value="WD40/YVTN_repeat-like_dom_sf"/>
</dbReference>
<dbReference type="PANTHER" id="PTHR44324">
    <property type="entry name" value="WD40 REPEAT DOMAIN 95"/>
    <property type="match status" value="1"/>
</dbReference>
<dbReference type="SUPFAM" id="SSF50978">
    <property type="entry name" value="WD40 repeat-like"/>
    <property type="match status" value="1"/>
</dbReference>
<protein>
    <submittedName>
        <fullName evidence="3">Unnamed protein product</fullName>
    </submittedName>
</protein>
<dbReference type="InterPro" id="IPR051242">
    <property type="entry name" value="WD-EF-hand_domain"/>
</dbReference>
<reference evidence="3" key="1">
    <citation type="submission" date="2023-04" db="EMBL/GenBank/DDBJ databases">
        <title>Phytophthora fragariaefolia NBRC 109709.</title>
        <authorList>
            <person name="Ichikawa N."/>
            <person name="Sato H."/>
            <person name="Tonouchi N."/>
        </authorList>
    </citation>
    <scope>NUCLEOTIDE SEQUENCE</scope>
    <source>
        <strain evidence="3">NBRC 109709</strain>
    </source>
</reference>
<proteinExistence type="predicted"/>
<sequence length="605" mass="66613">MTDITAIHNTAHIAASCLDGKIYVLDLGLMRIGKALSGHHKGVTMLKYCANTGYLVSGGLDHCVNLWNPHVEQKIGSLKGHRHQLIGLEVVPDSPQVISADDSGLIKIWDLRKFAPVRAFKREAYIQNHTLPRTLTRPMQSMCYIPSRKRLAIAHSCIFFVDLDDGDDLSQRNIVREAMQELPHNERSHCGFDREGRSKPLAIVFHGPSDCIVVITPRELQSWVASSGDLIRRENHSIRVYVTCASIVEDQYSCVVGTEDGTVARVMLPRGAVILSKQLHAAEVAAIRWVSGSRQIVSSSFDGIVLICQSANMEVVYALNHSHSIQSVRNKYDRRCDNGTEEADTILPESCNTANKVEDLIRLFNAADYAKTGKITARKAKELLDEAFPIPKGSESSGMAKKTFAGREAITLTAFMKNGHSRLKEIQQASIFTNGYGGPDAVTIDVHGKLQHLVTVSSFDGTFCVWKVKGGAVVATGTTSNHDHDSDCATDFRRDTARLKTPLIGPVVYLDPHPYFVLIEEGHPCQLSIWCSKAIPPVFPYAHQRILCLQYDYDIILQHDAQLTSQQTQRSVHGDALICAVAWTCGETNNALCVGDDQGGCACIT</sequence>
<dbReference type="Proteomes" id="UP001165121">
    <property type="component" value="Unassembled WGS sequence"/>
</dbReference>
<dbReference type="SMART" id="SM00320">
    <property type="entry name" value="WD40"/>
    <property type="match status" value="4"/>
</dbReference>
<dbReference type="PROSITE" id="PS50294">
    <property type="entry name" value="WD_REPEATS_REGION"/>
    <property type="match status" value="2"/>
</dbReference>
<dbReference type="OrthoDB" id="1068471at2759"/>
<evidence type="ECO:0000313" key="4">
    <source>
        <dbReference type="Proteomes" id="UP001165121"/>
    </source>
</evidence>
<dbReference type="EMBL" id="BSXT01019080">
    <property type="protein sequence ID" value="GMG17737.1"/>
    <property type="molecule type" value="Genomic_DNA"/>
</dbReference>
<evidence type="ECO:0000256" key="2">
    <source>
        <dbReference type="PROSITE-ProRule" id="PRU00221"/>
    </source>
</evidence>
<evidence type="ECO:0000256" key="1">
    <source>
        <dbReference type="ARBA" id="ARBA00022737"/>
    </source>
</evidence>
<accession>A0A9W7DCW5</accession>
<dbReference type="AlphaFoldDB" id="A0A9W7DCW5"/>
<name>A0A9W7DCW5_9STRA</name>
<keyword evidence="4" id="KW-1185">Reference proteome</keyword>
<comment type="caution">
    <text evidence="3">The sequence shown here is derived from an EMBL/GenBank/DDBJ whole genome shotgun (WGS) entry which is preliminary data.</text>
</comment>
<feature type="repeat" description="WD" evidence="2">
    <location>
        <begin position="78"/>
        <end position="119"/>
    </location>
</feature>
<dbReference type="PROSITE" id="PS50082">
    <property type="entry name" value="WD_REPEATS_2"/>
    <property type="match status" value="2"/>
</dbReference>
<dbReference type="PANTHER" id="PTHR44324:SF4">
    <property type="entry name" value="WD40 REPEAT DOMAIN 95"/>
    <property type="match status" value="1"/>
</dbReference>
<dbReference type="Pfam" id="PF00400">
    <property type="entry name" value="WD40"/>
    <property type="match status" value="2"/>
</dbReference>
<dbReference type="Gene3D" id="2.130.10.10">
    <property type="entry name" value="YVTN repeat-like/Quinoprotein amine dehydrogenase"/>
    <property type="match status" value="2"/>
</dbReference>
<feature type="repeat" description="WD" evidence="2">
    <location>
        <begin position="36"/>
        <end position="68"/>
    </location>
</feature>
<keyword evidence="2" id="KW-0853">WD repeat</keyword>
<evidence type="ECO:0000313" key="3">
    <source>
        <dbReference type="EMBL" id="GMG17737.1"/>
    </source>
</evidence>
<dbReference type="InterPro" id="IPR036322">
    <property type="entry name" value="WD40_repeat_dom_sf"/>
</dbReference>
<gene>
    <name evidence="3" type="ORF">Pfra01_003033900</name>
</gene>
<dbReference type="InterPro" id="IPR001680">
    <property type="entry name" value="WD40_rpt"/>
</dbReference>